<keyword evidence="8 13" id="KW-0378">Hydrolase</keyword>
<feature type="transmembrane region" description="Helical" evidence="15">
    <location>
        <begin position="421"/>
        <end position="444"/>
    </location>
</feature>
<feature type="compositionally biased region" description="Low complexity" evidence="14">
    <location>
        <begin position="921"/>
        <end position="931"/>
    </location>
</feature>
<comment type="function">
    <text evidence="2">May be involved in vacuolar sorting and osmoregulation.</text>
</comment>
<evidence type="ECO:0000256" key="13">
    <source>
        <dbReference type="RuleBase" id="RU361240"/>
    </source>
</evidence>
<dbReference type="GO" id="GO:0008235">
    <property type="term" value="F:metalloexopeptidase activity"/>
    <property type="evidence" value="ECO:0007669"/>
    <property type="project" value="InterPro"/>
</dbReference>
<dbReference type="AlphaFoldDB" id="A0A507E5I1"/>
<feature type="region of interest" description="Disordered" evidence="14">
    <location>
        <begin position="964"/>
        <end position="1000"/>
    </location>
</feature>
<feature type="transmembrane region" description="Helical" evidence="15">
    <location>
        <begin position="503"/>
        <end position="524"/>
    </location>
</feature>
<keyword evidence="15" id="KW-0472">Membrane</keyword>
<keyword evidence="13" id="KW-0479">Metal-binding</keyword>
<feature type="compositionally biased region" description="Pro residues" evidence="14">
    <location>
        <begin position="979"/>
        <end position="990"/>
    </location>
</feature>
<dbReference type="GO" id="GO:0046872">
    <property type="term" value="F:metal ion binding"/>
    <property type="evidence" value="ECO:0007669"/>
    <property type="project" value="UniProtKB-KW"/>
</dbReference>
<evidence type="ECO:0000256" key="6">
    <source>
        <dbReference type="ARBA" id="ARBA00022670"/>
    </source>
</evidence>
<evidence type="ECO:0000313" key="18">
    <source>
        <dbReference type="Proteomes" id="UP000318582"/>
    </source>
</evidence>
<keyword evidence="10 15" id="KW-1133">Transmembrane helix</keyword>
<keyword evidence="12" id="KW-0325">Glycoprotein</keyword>
<dbReference type="InterPro" id="IPR007484">
    <property type="entry name" value="Peptidase_M28"/>
</dbReference>
<evidence type="ECO:0000259" key="16">
    <source>
        <dbReference type="Pfam" id="PF04389"/>
    </source>
</evidence>
<feature type="transmembrane region" description="Helical" evidence="15">
    <location>
        <begin position="612"/>
        <end position="634"/>
    </location>
</feature>
<feature type="domain" description="Peptidase M28" evidence="16">
    <location>
        <begin position="185"/>
        <end position="374"/>
    </location>
</feature>
<protein>
    <recommendedName>
        <fullName evidence="13">Peptide hydrolase</fullName>
        <ecNumber evidence="13">3.4.-.-</ecNumber>
    </recommendedName>
</protein>
<feature type="transmembrane region" description="Helical" evidence="15">
    <location>
        <begin position="764"/>
        <end position="784"/>
    </location>
</feature>
<keyword evidence="5" id="KW-0926">Vacuole</keyword>
<keyword evidence="9 13" id="KW-0862">Zinc</keyword>
<evidence type="ECO:0000256" key="14">
    <source>
        <dbReference type="SAM" id="MobiDB-lite"/>
    </source>
</evidence>
<dbReference type="PANTHER" id="PTHR12147:SF58">
    <property type="entry name" value="VACUOLAR MEMBRANE PROTEASE"/>
    <property type="match status" value="1"/>
</dbReference>
<feature type="transmembrane region" description="Helical" evidence="15">
    <location>
        <begin position="640"/>
        <end position="666"/>
    </location>
</feature>
<sequence length="1042" mass="113772">MPRQPSSPTVLSSASSSSPNSSSIPLLHDNYAQRPPSHRLARLHRIFSQLRFPRPIRHGWTRVSSHPLAARTVQTIAVCVFLVSFSLAVKWAAGEASMPRAIVLRNDTDAFSGAAAWRHLENIVRYGPRPYNSESNLDVQKLIVQRLRDVGRVAVRNGKSEDWLEVAEDDTVNVIIKESYFESNNIVVRIRGKSASRSALLISAHYDSTPLSFGVTDDGIAISVMIELVRSLAYAPQLDGDVMLVFTNAEEVGLLGGHAFVRHPWFGDVKAFINLEGTGAAGATRSLLFRTNSYDMVRAFADAAPYPHASVLADDLMSIIHSDTDYTPLTTFGKLPGIDIAFYAQRYFYHSLKDDLEHAEAICAQYMGDNLLATVAAVCGSSFLTAKLADFDAANEQLAMDNGNFVYYDFLGRRMVVTTAAMYKTGMSLLLVAVAIGTGMKAVAESRRYGFKRVVKRYIKPIAEAYLLVLLTFASTLTLTALLSKLKSWLNSASTFGNPHYNLAWIVAAVGLVMLQMQTVWPWIALRMRLRKAPVVVYNLLPTADRFEEEDDEANVRARGGGESPGMDVDDSDVEGMDSGHESQEEDDDHLPMRRGTGARSSKAEVPAGPSLHVWIPYGLLCFWWSTLFLALALSHRRLMSAYLIYDFAFFSALAVVFTVVIGAVIRKWWRADIASEQGGLPMWKQRAVWVFERYAWVGAMVVSSFIPSLGTFDILSMLLYVLPTLIAEGLPEVGVDVVIATLITMMGVNLMPALNRSRIHRPSLVLIAGAIFVPLYLLSIWSFPFSDSRPQKLGFYEMWDVTDGAVARTSHVRIAVAPTMSATKWADKSSRAEESDFVCVNAGDAPPPAAGLPRSPNGVCKFHDSEPPVVRDPTTGRTTEWSNMITLHGLTHDAVKGTLSGSFTGPPHSRSCTVQITATAAAAQPETNTADETTAGEDAEQDKAETPDLHLWLNPHQTWSYMDGTQAIPGNASSIPTLPSPPTPPPPTNDPGSGEEGAETATIRPWAAFGNAVLRRADLADALAGSARGLMGGVAVVKYVD</sequence>
<evidence type="ECO:0000256" key="5">
    <source>
        <dbReference type="ARBA" id="ARBA00022554"/>
    </source>
</evidence>
<organism evidence="17 18">
    <name type="scientific">Powellomyces hirtus</name>
    <dbReference type="NCBI Taxonomy" id="109895"/>
    <lineage>
        <taxon>Eukaryota</taxon>
        <taxon>Fungi</taxon>
        <taxon>Fungi incertae sedis</taxon>
        <taxon>Chytridiomycota</taxon>
        <taxon>Chytridiomycota incertae sedis</taxon>
        <taxon>Chytridiomycetes</taxon>
        <taxon>Spizellomycetales</taxon>
        <taxon>Powellomycetaceae</taxon>
        <taxon>Powellomyces</taxon>
    </lineage>
</organism>
<dbReference type="InterPro" id="IPR045175">
    <property type="entry name" value="M28_fam"/>
</dbReference>
<dbReference type="PANTHER" id="PTHR12147">
    <property type="entry name" value="METALLOPEPTIDASE M28 FAMILY MEMBER"/>
    <property type="match status" value="1"/>
</dbReference>
<dbReference type="SUPFAM" id="SSF53187">
    <property type="entry name" value="Zn-dependent exopeptidases"/>
    <property type="match status" value="1"/>
</dbReference>
<dbReference type="Pfam" id="PF04389">
    <property type="entry name" value="Peptidase_M28"/>
    <property type="match status" value="1"/>
</dbReference>
<evidence type="ECO:0000256" key="3">
    <source>
        <dbReference type="ARBA" id="ARBA00004128"/>
    </source>
</evidence>
<evidence type="ECO:0000256" key="10">
    <source>
        <dbReference type="ARBA" id="ARBA00022989"/>
    </source>
</evidence>
<comment type="caution">
    <text evidence="17">The sequence shown here is derived from an EMBL/GenBank/DDBJ whole genome shotgun (WGS) entry which is preliminary data.</text>
</comment>
<evidence type="ECO:0000313" key="17">
    <source>
        <dbReference type="EMBL" id="TPX58348.1"/>
    </source>
</evidence>
<dbReference type="STRING" id="109895.A0A507E5I1"/>
<gene>
    <name evidence="17" type="ORF">PhCBS80983_g03158</name>
</gene>
<proteinExistence type="inferred from homology"/>
<feature type="transmembrane region" description="Helical" evidence="15">
    <location>
        <begin position="734"/>
        <end position="752"/>
    </location>
</feature>
<feature type="compositionally biased region" description="Low complexity" evidence="14">
    <location>
        <begin position="1"/>
        <end position="25"/>
    </location>
</feature>
<dbReference type="EC" id="3.4.-.-" evidence="13"/>
<evidence type="ECO:0000256" key="1">
    <source>
        <dbReference type="ARBA" id="ARBA00001947"/>
    </source>
</evidence>
<comment type="cofactor">
    <cofactor evidence="1">
        <name>Zn(2+)</name>
        <dbReference type="ChEBI" id="CHEBI:29105"/>
    </cofactor>
</comment>
<feature type="region of interest" description="Disordered" evidence="14">
    <location>
        <begin position="1"/>
        <end position="28"/>
    </location>
</feature>
<feature type="transmembrane region" description="Helical" evidence="15">
    <location>
        <begin position="465"/>
        <end position="483"/>
    </location>
</feature>
<evidence type="ECO:0000256" key="11">
    <source>
        <dbReference type="ARBA" id="ARBA00023049"/>
    </source>
</evidence>
<keyword evidence="6 13" id="KW-0645">Protease</keyword>
<evidence type="ECO:0000256" key="7">
    <source>
        <dbReference type="ARBA" id="ARBA00022692"/>
    </source>
</evidence>
<comment type="similarity">
    <text evidence="4 13">Belongs to the peptidase M28 family.</text>
</comment>
<evidence type="ECO:0000256" key="8">
    <source>
        <dbReference type="ARBA" id="ARBA00022801"/>
    </source>
</evidence>
<dbReference type="Proteomes" id="UP000318582">
    <property type="component" value="Unassembled WGS sequence"/>
</dbReference>
<dbReference type="Gene3D" id="3.40.630.10">
    <property type="entry name" value="Zn peptidases"/>
    <property type="match status" value="1"/>
</dbReference>
<keyword evidence="18" id="KW-1185">Reference proteome</keyword>
<comment type="subcellular location">
    <subcellularLocation>
        <location evidence="3">Vacuole membrane</location>
        <topology evidence="3">Multi-pass membrane protein</topology>
    </subcellularLocation>
</comment>
<evidence type="ECO:0000256" key="2">
    <source>
        <dbReference type="ARBA" id="ARBA00003273"/>
    </source>
</evidence>
<evidence type="ECO:0000256" key="12">
    <source>
        <dbReference type="ARBA" id="ARBA00023180"/>
    </source>
</evidence>
<evidence type="ECO:0000256" key="4">
    <source>
        <dbReference type="ARBA" id="ARBA00010918"/>
    </source>
</evidence>
<feature type="region of interest" description="Disordered" evidence="14">
    <location>
        <begin position="551"/>
        <end position="605"/>
    </location>
</feature>
<keyword evidence="11" id="KW-0482">Metalloprotease</keyword>
<feature type="transmembrane region" description="Helical" evidence="15">
    <location>
        <begin position="695"/>
        <end position="722"/>
    </location>
</feature>
<dbReference type="GO" id="GO:0005774">
    <property type="term" value="C:vacuolar membrane"/>
    <property type="evidence" value="ECO:0007669"/>
    <property type="project" value="UniProtKB-SubCell"/>
</dbReference>
<reference evidence="17 18" key="1">
    <citation type="journal article" date="2019" name="Sci. Rep.">
        <title>Comparative genomics of chytrid fungi reveal insights into the obligate biotrophic and pathogenic lifestyle of Synchytrium endobioticum.</title>
        <authorList>
            <person name="van de Vossenberg B.T.L.H."/>
            <person name="Warris S."/>
            <person name="Nguyen H.D.T."/>
            <person name="van Gent-Pelzer M.P.E."/>
            <person name="Joly D.L."/>
            <person name="van de Geest H.C."/>
            <person name="Bonants P.J.M."/>
            <person name="Smith D.S."/>
            <person name="Levesque C.A."/>
            <person name="van der Lee T.A.J."/>
        </authorList>
    </citation>
    <scope>NUCLEOTIDE SEQUENCE [LARGE SCALE GENOMIC DNA]</scope>
    <source>
        <strain evidence="17 18">CBS 809.83</strain>
    </source>
</reference>
<feature type="region of interest" description="Disordered" evidence="14">
    <location>
        <begin position="921"/>
        <end position="948"/>
    </location>
</feature>
<dbReference type="EMBL" id="QEAQ01000037">
    <property type="protein sequence ID" value="TPX58348.1"/>
    <property type="molecule type" value="Genomic_DNA"/>
</dbReference>
<name>A0A507E5I1_9FUNG</name>
<evidence type="ECO:0000256" key="15">
    <source>
        <dbReference type="SAM" id="Phobius"/>
    </source>
</evidence>
<evidence type="ECO:0000256" key="9">
    <source>
        <dbReference type="ARBA" id="ARBA00022833"/>
    </source>
</evidence>
<accession>A0A507E5I1</accession>
<dbReference type="GO" id="GO:0006508">
    <property type="term" value="P:proteolysis"/>
    <property type="evidence" value="ECO:0007669"/>
    <property type="project" value="UniProtKB-KW"/>
</dbReference>
<keyword evidence="7 15" id="KW-0812">Transmembrane</keyword>